<evidence type="ECO:0000256" key="1">
    <source>
        <dbReference type="SAM" id="Coils"/>
    </source>
</evidence>
<reference evidence="3" key="1">
    <citation type="submission" date="2020-03" db="EMBL/GenBank/DDBJ databases">
        <title>The deep terrestrial virosphere.</title>
        <authorList>
            <person name="Holmfeldt K."/>
            <person name="Nilsson E."/>
            <person name="Simone D."/>
            <person name="Lopez-Fernandez M."/>
            <person name="Wu X."/>
            <person name="de Brujin I."/>
            <person name="Lundin D."/>
            <person name="Andersson A."/>
            <person name="Bertilsson S."/>
            <person name="Dopson M."/>
        </authorList>
    </citation>
    <scope>NUCLEOTIDE SEQUENCE</scope>
    <source>
        <strain evidence="3">MM415A02464</strain>
        <strain evidence="2">MM415B00319</strain>
        <strain evidence="4">TM448B02818</strain>
    </source>
</reference>
<accession>A0A6M3JT01</accession>
<evidence type="ECO:0000313" key="4">
    <source>
        <dbReference type="EMBL" id="QJI01864.1"/>
    </source>
</evidence>
<proteinExistence type="predicted"/>
<protein>
    <submittedName>
        <fullName evidence="3">Uncharacterized protein</fullName>
    </submittedName>
</protein>
<dbReference type="EMBL" id="MT142004">
    <property type="protein sequence ID" value="QJA73123.1"/>
    <property type="molecule type" value="Genomic_DNA"/>
</dbReference>
<evidence type="ECO:0000313" key="3">
    <source>
        <dbReference type="EMBL" id="QJA73123.1"/>
    </source>
</evidence>
<dbReference type="EMBL" id="MT141563">
    <property type="protein sequence ID" value="QJA66944.1"/>
    <property type="molecule type" value="Genomic_DNA"/>
</dbReference>
<dbReference type="EMBL" id="MT144957">
    <property type="protein sequence ID" value="QJI01864.1"/>
    <property type="molecule type" value="Genomic_DNA"/>
</dbReference>
<evidence type="ECO:0000313" key="2">
    <source>
        <dbReference type="EMBL" id="QJA66944.1"/>
    </source>
</evidence>
<keyword evidence="1" id="KW-0175">Coiled coil</keyword>
<sequence length="60" mass="7325">MKTNLLNLIDKKIKDLEDAISNIEREIKKVSIYEINLEEYKKQVKECKEMKKYIEDYKEN</sequence>
<gene>
    <name evidence="3" type="ORF">MM415A02464_0004</name>
    <name evidence="2" type="ORF">MM415B00319_0074</name>
    <name evidence="4" type="ORF">TM448B02818_0002</name>
</gene>
<feature type="coiled-coil region" evidence="1">
    <location>
        <begin position="6"/>
        <end position="60"/>
    </location>
</feature>
<organism evidence="3">
    <name type="scientific">viral metagenome</name>
    <dbReference type="NCBI Taxonomy" id="1070528"/>
    <lineage>
        <taxon>unclassified sequences</taxon>
        <taxon>metagenomes</taxon>
        <taxon>organismal metagenomes</taxon>
    </lineage>
</organism>
<name>A0A6M3JT01_9ZZZZ</name>
<dbReference type="AlphaFoldDB" id="A0A6M3JT01"/>